<dbReference type="Proteomes" id="UP000295341">
    <property type="component" value="Unassembled WGS sequence"/>
</dbReference>
<reference evidence="12 13" key="1">
    <citation type="submission" date="2019-03" db="EMBL/GenBank/DDBJ databases">
        <title>Genomic Encyclopedia of Type Strains, Phase IV (KMG-IV): sequencing the most valuable type-strain genomes for metagenomic binning, comparative biology and taxonomic classification.</title>
        <authorList>
            <person name="Goeker M."/>
        </authorList>
    </citation>
    <scope>NUCLEOTIDE SEQUENCE [LARGE SCALE GENOMIC DNA]</scope>
    <source>
        <strain evidence="12 13">DSM 26377</strain>
    </source>
</reference>
<protein>
    <submittedName>
        <fullName evidence="12">NTE family protein</fullName>
    </submittedName>
</protein>
<dbReference type="GO" id="GO:0016042">
    <property type="term" value="P:lipid catabolic process"/>
    <property type="evidence" value="ECO:0007669"/>
    <property type="project" value="UniProtKB-UniRule"/>
</dbReference>
<evidence type="ECO:0000256" key="9">
    <source>
        <dbReference type="PROSITE-ProRule" id="PRU01161"/>
    </source>
</evidence>
<evidence type="ECO:0000256" key="5">
    <source>
        <dbReference type="ARBA" id="ARBA00022963"/>
    </source>
</evidence>
<keyword evidence="8" id="KW-0472">Membrane</keyword>
<dbReference type="GO" id="GO:0004622">
    <property type="term" value="F:phosphatidylcholine lysophospholipase activity"/>
    <property type="evidence" value="ECO:0007669"/>
    <property type="project" value="InterPro"/>
</dbReference>
<evidence type="ECO:0000256" key="4">
    <source>
        <dbReference type="ARBA" id="ARBA00022801"/>
    </source>
</evidence>
<dbReference type="AlphaFoldDB" id="A0A4R7PBT0"/>
<feature type="short sequence motif" description="GXSXG" evidence="9">
    <location>
        <begin position="351"/>
        <end position="355"/>
    </location>
</feature>
<dbReference type="InterPro" id="IPR016035">
    <property type="entry name" value="Acyl_Trfase/lysoPLipase"/>
</dbReference>
<dbReference type="PROSITE" id="PS50042">
    <property type="entry name" value="CNMP_BINDING_3"/>
    <property type="match status" value="1"/>
</dbReference>
<accession>A0A4R7PBT0</accession>
<dbReference type="InterPro" id="IPR018490">
    <property type="entry name" value="cNMP-bd_dom_sf"/>
</dbReference>
<dbReference type="GO" id="GO:0046470">
    <property type="term" value="P:phosphatidylcholine metabolic process"/>
    <property type="evidence" value="ECO:0007669"/>
    <property type="project" value="InterPro"/>
</dbReference>
<keyword evidence="13" id="KW-1185">Reference proteome</keyword>
<feature type="short sequence motif" description="DGA/G" evidence="9">
    <location>
        <begin position="467"/>
        <end position="469"/>
    </location>
</feature>
<feature type="domain" description="Cyclic nucleotide-binding" evidence="10">
    <location>
        <begin position="12"/>
        <end position="110"/>
    </location>
</feature>
<dbReference type="PROSITE" id="PS01237">
    <property type="entry name" value="UPF0028"/>
    <property type="match status" value="1"/>
</dbReference>
<gene>
    <name evidence="12" type="ORF">DFR24_0924</name>
</gene>
<dbReference type="CDD" id="cd00038">
    <property type="entry name" value="CAP_ED"/>
    <property type="match status" value="1"/>
</dbReference>
<proteinExistence type="inferred from homology"/>
<evidence type="ECO:0000256" key="2">
    <source>
        <dbReference type="ARBA" id="ARBA00006636"/>
    </source>
</evidence>
<organism evidence="12 13">
    <name type="scientific">Panacagrimonas perspica</name>
    <dbReference type="NCBI Taxonomy" id="381431"/>
    <lineage>
        <taxon>Bacteria</taxon>
        <taxon>Pseudomonadati</taxon>
        <taxon>Pseudomonadota</taxon>
        <taxon>Gammaproteobacteria</taxon>
        <taxon>Nevskiales</taxon>
        <taxon>Nevskiaceae</taxon>
        <taxon>Panacagrimonas</taxon>
    </lineage>
</organism>
<dbReference type="SMART" id="SM00100">
    <property type="entry name" value="cNMP"/>
    <property type="match status" value="1"/>
</dbReference>
<dbReference type="PANTHER" id="PTHR14226:SF29">
    <property type="entry name" value="NEUROPATHY TARGET ESTERASE SWS"/>
    <property type="match status" value="1"/>
</dbReference>
<dbReference type="CDD" id="cd07205">
    <property type="entry name" value="Pat_PNPLA6_PNPLA7_NTE1_like"/>
    <property type="match status" value="1"/>
</dbReference>
<dbReference type="GO" id="GO:0016020">
    <property type="term" value="C:membrane"/>
    <property type="evidence" value="ECO:0007669"/>
    <property type="project" value="UniProtKB-SubCell"/>
</dbReference>
<evidence type="ECO:0000256" key="6">
    <source>
        <dbReference type="ARBA" id="ARBA00022989"/>
    </source>
</evidence>
<evidence type="ECO:0000313" key="12">
    <source>
        <dbReference type="EMBL" id="TDU31554.1"/>
    </source>
</evidence>
<keyword evidence="5 9" id="KW-0442">Lipid degradation</keyword>
<name>A0A4R7PBT0_9GAMM</name>
<evidence type="ECO:0000259" key="11">
    <source>
        <dbReference type="PROSITE" id="PS51635"/>
    </source>
</evidence>
<dbReference type="PANTHER" id="PTHR14226">
    <property type="entry name" value="NEUROPATHY TARGET ESTERASE/SWISS CHEESE D.MELANOGASTER"/>
    <property type="match status" value="1"/>
</dbReference>
<comment type="similarity">
    <text evidence="2">Belongs to the NTE family.</text>
</comment>
<dbReference type="SUPFAM" id="SSF52151">
    <property type="entry name" value="FabD/lysophospholipase-like"/>
    <property type="match status" value="1"/>
</dbReference>
<feature type="active site" description="Proton acceptor" evidence="9">
    <location>
        <position position="467"/>
    </location>
</feature>
<dbReference type="Gene3D" id="2.60.120.10">
    <property type="entry name" value="Jelly Rolls"/>
    <property type="match status" value="1"/>
</dbReference>
<dbReference type="PROSITE" id="PS51635">
    <property type="entry name" value="PNPLA"/>
    <property type="match status" value="1"/>
</dbReference>
<dbReference type="InterPro" id="IPR050301">
    <property type="entry name" value="NTE"/>
</dbReference>
<feature type="domain" description="PNPLA" evidence="11">
    <location>
        <begin position="320"/>
        <end position="480"/>
    </location>
</feature>
<dbReference type="InterPro" id="IPR000595">
    <property type="entry name" value="cNMP-bd_dom"/>
</dbReference>
<dbReference type="RefSeq" id="WP_133880127.1">
    <property type="nucleotide sequence ID" value="NZ_MWIN01000012.1"/>
</dbReference>
<dbReference type="Pfam" id="PF00027">
    <property type="entry name" value="cNMP_binding"/>
    <property type="match status" value="1"/>
</dbReference>
<dbReference type="InterPro" id="IPR056556">
    <property type="entry name" value="NTE1_P-loop_dom"/>
</dbReference>
<evidence type="ECO:0000256" key="8">
    <source>
        <dbReference type="ARBA" id="ARBA00023136"/>
    </source>
</evidence>
<keyword evidence="3" id="KW-0812">Transmembrane</keyword>
<evidence type="ECO:0000259" key="10">
    <source>
        <dbReference type="PROSITE" id="PS50042"/>
    </source>
</evidence>
<evidence type="ECO:0000256" key="7">
    <source>
        <dbReference type="ARBA" id="ARBA00023098"/>
    </source>
</evidence>
<evidence type="ECO:0000256" key="3">
    <source>
        <dbReference type="ARBA" id="ARBA00022692"/>
    </source>
</evidence>
<dbReference type="Pfam" id="PF01734">
    <property type="entry name" value="Patatin"/>
    <property type="match status" value="1"/>
</dbReference>
<dbReference type="SUPFAM" id="SSF51206">
    <property type="entry name" value="cAMP-binding domain-like"/>
    <property type="match status" value="1"/>
</dbReference>
<dbReference type="OrthoDB" id="5290098at2"/>
<comment type="subcellular location">
    <subcellularLocation>
        <location evidence="1">Membrane</location>
    </subcellularLocation>
</comment>
<feature type="active site" description="Nucleophile" evidence="9">
    <location>
        <position position="353"/>
    </location>
</feature>
<dbReference type="Gene3D" id="3.40.1090.10">
    <property type="entry name" value="Cytosolic phospholipase A2 catalytic domain"/>
    <property type="match status" value="1"/>
</dbReference>
<keyword evidence="4 9" id="KW-0378">Hydrolase</keyword>
<comment type="caution">
    <text evidence="12">The sequence shown here is derived from an EMBL/GenBank/DDBJ whole genome shotgun (WGS) entry which is preliminary data.</text>
</comment>
<keyword evidence="7 9" id="KW-0443">Lipid metabolism</keyword>
<evidence type="ECO:0000313" key="13">
    <source>
        <dbReference type="Proteomes" id="UP000295341"/>
    </source>
</evidence>
<dbReference type="InterPro" id="IPR002641">
    <property type="entry name" value="PNPLA_dom"/>
</dbReference>
<dbReference type="EMBL" id="SOBT01000008">
    <property type="protein sequence ID" value="TDU31554.1"/>
    <property type="molecule type" value="Genomic_DNA"/>
</dbReference>
<dbReference type="Pfam" id="PF24179">
    <property type="entry name" value="NTE_Ploop"/>
    <property type="match status" value="1"/>
</dbReference>
<keyword evidence="6" id="KW-1133">Transmembrane helix</keyword>
<evidence type="ECO:0000256" key="1">
    <source>
        <dbReference type="ARBA" id="ARBA00004370"/>
    </source>
</evidence>
<dbReference type="InterPro" id="IPR001423">
    <property type="entry name" value="LysoPLipase_patatin_CS"/>
</dbReference>
<feature type="short sequence motif" description="GXGXXG" evidence="9">
    <location>
        <begin position="324"/>
        <end position="329"/>
    </location>
</feature>
<sequence length="594" mass="64596">MDAANILGQSPLFAALSEAELRRLAELAERQDLHSGQRLYGENESPAYFYIVVSGRLRVSVGGDLLGYVGRGEPVGEMGVITGEARTSSVHALRDSVLLRIASIPFLDLLNREAPTLMAVTRLMLGRLRQYQRSRRRASTRAQGALAVIPASSSVPVQVLAEALVRRLGGWPGARLITAAHVDAALGAGAAQTSFDDIEGCSRLRAWLNQLESRHPYLVLAAHSDRDTWAARCLRQADRVLVMAEAGARPVPIPALDTLPEGKLLAPLELLLLRPEGDPSPYTREWCDVVGARAHYFVHPWSDEDLSALARQITGRGVGLVLGGGGARGFAHIGLVRALHQLQIPVDITGGTSMGAFVAAMVACGFDPVEMSHVARETFVNNNFLNDYVLPRVSLIRGRRFFNRLVDIFGERRIEELRRSFYCISTNLTSGATVVHDHGLLAAWVGTSMAVPGVAPPVAWEGDLLCDGGIVDNLPTDVMQALERGSIIACNVSQAGDIRAPGRGKGIPEPGALLEKWIGEGVRPRFSEILLRTATLTADTLFRKDAIDRADVDIHMPVQDVGMFAWKRLDELVERGYDHGMERLAPLREQLLGI</sequence>
<dbReference type="InterPro" id="IPR014710">
    <property type="entry name" value="RmlC-like_jellyroll"/>
</dbReference>